<protein>
    <recommendedName>
        <fullName evidence="6">C-type lectin domain-containing protein</fullName>
    </recommendedName>
</protein>
<dbReference type="GeneTree" id="ENSGT00940000154685"/>
<dbReference type="GO" id="GO:0038023">
    <property type="term" value="F:signaling receptor activity"/>
    <property type="evidence" value="ECO:0007669"/>
    <property type="project" value="TreeGrafter"/>
</dbReference>
<evidence type="ECO:0000256" key="1">
    <source>
        <dbReference type="ARBA" id="ARBA00004606"/>
    </source>
</evidence>
<dbReference type="OMA" id="WVCKKEA"/>
<proteinExistence type="predicted"/>
<dbReference type="SUPFAM" id="SSF56436">
    <property type="entry name" value="C-type lectin-like"/>
    <property type="match status" value="1"/>
</dbReference>
<keyword evidence="4" id="KW-0472">Membrane</keyword>
<dbReference type="Pfam" id="PF00059">
    <property type="entry name" value="Lectin_C"/>
    <property type="match status" value="1"/>
</dbReference>
<dbReference type="EMBL" id="AGCU01080285">
    <property type="status" value="NOT_ANNOTATED_CDS"/>
    <property type="molecule type" value="Genomic_DNA"/>
</dbReference>
<evidence type="ECO:0000256" key="5">
    <source>
        <dbReference type="ARBA" id="ARBA00023157"/>
    </source>
</evidence>
<dbReference type="InterPro" id="IPR016187">
    <property type="entry name" value="CTDL_fold"/>
</dbReference>
<dbReference type="GO" id="GO:0030246">
    <property type="term" value="F:carbohydrate binding"/>
    <property type="evidence" value="ECO:0007669"/>
    <property type="project" value="UniProtKB-KW"/>
</dbReference>
<dbReference type="InterPro" id="IPR051527">
    <property type="entry name" value="KLR_subfamily_B"/>
</dbReference>
<organism evidence="7 8">
    <name type="scientific">Pelodiscus sinensis</name>
    <name type="common">Chinese softshell turtle</name>
    <name type="synonym">Trionyx sinensis</name>
    <dbReference type="NCBI Taxonomy" id="13735"/>
    <lineage>
        <taxon>Eukaryota</taxon>
        <taxon>Metazoa</taxon>
        <taxon>Chordata</taxon>
        <taxon>Craniata</taxon>
        <taxon>Vertebrata</taxon>
        <taxon>Euteleostomi</taxon>
        <taxon>Archelosauria</taxon>
        <taxon>Testudinata</taxon>
        <taxon>Testudines</taxon>
        <taxon>Cryptodira</taxon>
        <taxon>Trionychia</taxon>
        <taxon>Trionychidae</taxon>
        <taxon>Pelodiscus</taxon>
    </lineage>
</organism>
<dbReference type="InterPro" id="IPR033992">
    <property type="entry name" value="NKR-like_CTLD"/>
</dbReference>
<dbReference type="InterPro" id="IPR001304">
    <property type="entry name" value="C-type_lectin-like"/>
</dbReference>
<reference evidence="8" key="2">
    <citation type="journal article" date="2013" name="Nat. Genet.">
        <title>The draft genomes of soft-shell turtle and green sea turtle yield insights into the development and evolution of the turtle-specific body plan.</title>
        <authorList>
            <person name="Wang Z."/>
            <person name="Pascual-Anaya J."/>
            <person name="Zadissa A."/>
            <person name="Li W."/>
            <person name="Niimura Y."/>
            <person name="Huang Z."/>
            <person name="Li C."/>
            <person name="White S."/>
            <person name="Xiong Z."/>
            <person name="Fang D."/>
            <person name="Wang B."/>
            <person name="Ming Y."/>
            <person name="Chen Y."/>
            <person name="Zheng Y."/>
            <person name="Kuraku S."/>
            <person name="Pignatelli M."/>
            <person name="Herrero J."/>
            <person name="Beal K."/>
            <person name="Nozawa M."/>
            <person name="Li Q."/>
            <person name="Wang J."/>
            <person name="Zhang H."/>
            <person name="Yu L."/>
            <person name="Shigenobu S."/>
            <person name="Wang J."/>
            <person name="Liu J."/>
            <person name="Flicek P."/>
            <person name="Searle S."/>
            <person name="Wang J."/>
            <person name="Kuratani S."/>
            <person name="Yin Y."/>
            <person name="Aken B."/>
            <person name="Zhang G."/>
            <person name="Irie N."/>
        </authorList>
    </citation>
    <scope>NUCLEOTIDE SEQUENCE [LARGE SCALE GENOMIC DNA]</scope>
    <source>
        <strain evidence="8">Daiwa-1</strain>
    </source>
</reference>
<dbReference type="Gene3D" id="3.10.100.10">
    <property type="entry name" value="Mannose-Binding Protein A, subunit A"/>
    <property type="match status" value="1"/>
</dbReference>
<dbReference type="HOGENOM" id="CLU_049894_8_2_1"/>
<accession>K7F9U2</accession>
<sequence>EGVPKGLRPVFSPWKGGAGSGSQSINGARLSAGGAGCKLCPTDWRLRGDKCYWVGTGIKPWDESRSDCAARGSQLLVIRDQEELAALQNLTQASKLMWVGLSLLPPRKPWAWLDGSRLDPTLLPVSGPAEGSSCGAVKGTRLHSDTCSSVFQWICQRDA</sequence>
<evidence type="ECO:0000259" key="6">
    <source>
        <dbReference type="PROSITE" id="PS50041"/>
    </source>
</evidence>
<evidence type="ECO:0000256" key="4">
    <source>
        <dbReference type="ARBA" id="ARBA00022989"/>
    </source>
</evidence>
<dbReference type="CDD" id="cd03593">
    <property type="entry name" value="CLECT_NK_receptors_like"/>
    <property type="match status" value="1"/>
</dbReference>
<comment type="subcellular location">
    <subcellularLocation>
        <location evidence="1">Membrane</location>
        <topology evidence="1">Single-pass type II membrane protein</topology>
    </subcellularLocation>
</comment>
<dbReference type="Proteomes" id="UP000007267">
    <property type="component" value="Unassembled WGS sequence"/>
</dbReference>
<evidence type="ECO:0000256" key="3">
    <source>
        <dbReference type="ARBA" id="ARBA00022968"/>
    </source>
</evidence>
<dbReference type="Ensembl" id="ENSPSIT00000004829.1">
    <property type="protein sequence ID" value="ENSPSIP00000004802.1"/>
    <property type="gene ID" value="ENSPSIG00000004488.1"/>
</dbReference>
<dbReference type="PANTHER" id="PTHR46784:SF1">
    <property type="entry name" value="KILLER CELL LECTIN-LIKE RECEPTOR SUBFAMILY B MEMBER 1"/>
    <property type="match status" value="1"/>
</dbReference>
<keyword evidence="4" id="KW-0812">Transmembrane</keyword>
<dbReference type="InterPro" id="IPR016186">
    <property type="entry name" value="C-type_lectin-like/link_sf"/>
</dbReference>
<dbReference type="PANTHER" id="PTHR46784">
    <property type="entry name" value="KILLER CELL LECTIN-LIKE RECEPTOR SUBFAMILY B MEMBER 1"/>
    <property type="match status" value="1"/>
</dbReference>
<reference evidence="7" key="3">
    <citation type="submission" date="2025-08" db="UniProtKB">
        <authorList>
            <consortium name="Ensembl"/>
        </authorList>
    </citation>
    <scope>IDENTIFICATION</scope>
</reference>
<dbReference type="GO" id="GO:0042269">
    <property type="term" value="P:regulation of natural killer cell mediated cytotoxicity"/>
    <property type="evidence" value="ECO:0007669"/>
    <property type="project" value="TreeGrafter"/>
</dbReference>
<dbReference type="SMART" id="SM00034">
    <property type="entry name" value="CLECT"/>
    <property type="match status" value="1"/>
</dbReference>
<dbReference type="PROSITE" id="PS50041">
    <property type="entry name" value="C_TYPE_LECTIN_2"/>
    <property type="match status" value="1"/>
</dbReference>
<keyword evidence="4" id="KW-1133">Transmembrane helix</keyword>
<evidence type="ECO:0000313" key="8">
    <source>
        <dbReference type="Proteomes" id="UP000007267"/>
    </source>
</evidence>
<dbReference type="EMBL" id="AGCU01080284">
    <property type="status" value="NOT_ANNOTATED_CDS"/>
    <property type="molecule type" value="Genomic_DNA"/>
</dbReference>
<feature type="domain" description="C-type lectin" evidence="6">
    <location>
        <begin position="47"/>
        <end position="156"/>
    </location>
</feature>
<keyword evidence="5" id="KW-1015">Disulfide bond</keyword>
<reference evidence="8" key="1">
    <citation type="submission" date="2011-10" db="EMBL/GenBank/DDBJ databases">
        <authorList>
            <consortium name="Soft-shell Turtle Genome Consortium"/>
        </authorList>
    </citation>
    <scope>NUCLEOTIDE SEQUENCE [LARGE SCALE GENOMIC DNA]</scope>
    <source>
        <strain evidence="8">Daiwa-1</strain>
    </source>
</reference>
<reference evidence="7" key="4">
    <citation type="submission" date="2025-09" db="UniProtKB">
        <authorList>
            <consortium name="Ensembl"/>
        </authorList>
    </citation>
    <scope>IDENTIFICATION</scope>
</reference>
<dbReference type="GO" id="GO:0005886">
    <property type="term" value="C:plasma membrane"/>
    <property type="evidence" value="ECO:0007669"/>
    <property type="project" value="TreeGrafter"/>
</dbReference>
<name>K7F9U2_PELSI</name>
<evidence type="ECO:0000313" key="7">
    <source>
        <dbReference type="Ensembl" id="ENSPSIP00000004802.1"/>
    </source>
</evidence>
<dbReference type="AlphaFoldDB" id="K7F9U2"/>
<keyword evidence="8" id="KW-1185">Reference proteome</keyword>
<evidence type="ECO:0000256" key="2">
    <source>
        <dbReference type="ARBA" id="ARBA00022734"/>
    </source>
</evidence>
<dbReference type="GO" id="GO:0009986">
    <property type="term" value="C:cell surface"/>
    <property type="evidence" value="ECO:0007669"/>
    <property type="project" value="TreeGrafter"/>
</dbReference>
<keyword evidence="3" id="KW-0735">Signal-anchor</keyword>
<keyword evidence="2" id="KW-0430">Lectin</keyword>
<dbReference type="eggNOG" id="KOG4297">
    <property type="taxonomic scope" value="Eukaryota"/>
</dbReference>